<keyword evidence="7" id="KW-0560">Oxidoreductase</keyword>
<dbReference type="SUPFAM" id="SSF51182">
    <property type="entry name" value="RmlC-like cupins"/>
    <property type="match status" value="1"/>
</dbReference>
<feature type="domain" description="Homogentisate 1,2-dioxygenase N-terminal" evidence="12">
    <location>
        <begin position="13"/>
        <end position="80"/>
    </location>
</feature>
<dbReference type="Pfam" id="PF20510">
    <property type="entry name" value="HgmA_N"/>
    <property type="match status" value="4"/>
</dbReference>
<feature type="domain" description="Homogentisate 1,2-dioxygenase N-terminal" evidence="12">
    <location>
        <begin position="154"/>
        <end position="173"/>
    </location>
</feature>
<evidence type="ECO:0000256" key="5">
    <source>
        <dbReference type="ARBA" id="ARBA00022723"/>
    </source>
</evidence>
<proteinExistence type="inferred from homology"/>
<dbReference type="InterPro" id="IPR011051">
    <property type="entry name" value="RmlC_Cupin_sf"/>
</dbReference>
<keyword evidence="8 10" id="KW-0408">Iron</keyword>
<dbReference type="GO" id="GO:0004411">
    <property type="term" value="F:homogentisate 1,2-dioxygenase activity"/>
    <property type="evidence" value="ECO:0007669"/>
    <property type="project" value="UniProtKB-EC"/>
</dbReference>
<dbReference type="InterPro" id="IPR014710">
    <property type="entry name" value="RmlC-like_jellyroll"/>
</dbReference>
<evidence type="ECO:0000256" key="6">
    <source>
        <dbReference type="ARBA" id="ARBA00022964"/>
    </source>
</evidence>
<feature type="domain" description="Homogentisate 1,2-dioxygenase N-terminal" evidence="12">
    <location>
        <begin position="174"/>
        <end position="193"/>
    </location>
</feature>
<dbReference type="eggNOG" id="KOG1417">
    <property type="taxonomic scope" value="Eukaryota"/>
</dbReference>
<accession>A0A0A1UT68</accession>
<dbReference type="InterPro" id="IPR046452">
    <property type="entry name" value="HgmA_N"/>
</dbReference>
<dbReference type="GO" id="GO:0005737">
    <property type="term" value="C:cytoplasm"/>
    <property type="evidence" value="ECO:0007669"/>
    <property type="project" value="TreeGrafter"/>
</dbReference>
<dbReference type="OrthoDB" id="1689029at2759"/>
<dbReference type="PANTHER" id="PTHR11056">
    <property type="entry name" value="HOMOGENTISATE 1,2-DIOXYGENASE"/>
    <property type="match status" value="1"/>
</dbReference>
<dbReference type="Pfam" id="PF04209">
    <property type="entry name" value="HgmA_C"/>
    <property type="match status" value="2"/>
</dbReference>
<feature type="domain" description="Homogentisate 1,2-dioxygenase C-terminal" evidence="11">
    <location>
        <begin position="231"/>
        <end position="307"/>
    </location>
</feature>
<evidence type="ECO:0000259" key="12">
    <source>
        <dbReference type="Pfam" id="PF20510"/>
    </source>
</evidence>
<dbReference type="UniPathway" id="UPA00139">
    <property type="reaction ID" value="UER00339"/>
</dbReference>
<evidence type="ECO:0000256" key="9">
    <source>
        <dbReference type="PIRSR" id="PIRSR605708-1"/>
    </source>
</evidence>
<evidence type="ECO:0000256" key="7">
    <source>
        <dbReference type="ARBA" id="ARBA00023002"/>
    </source>
</evidence>
<dbReference type="Proteomes" id="UP000030151">
    <property type="component" value="Unassembled WGS sequence"/>
</dbReference>
<evidence type="ECO:0000256" key="1">
    <source>
        <dbReference type="ARBA" id="ARBA00001962"/>
    </source>
</evidence>
<feature type="domain" description="Homogentisate 1,2-dioxygenase N-terminal" evidence="12">
    <location>
        <begin position="81"/>
        <end position="153"/>
    </location>
</feature>
<protein>
    <recommendedName>
        <fullName evidence="4">homogentisate 1,2-dioxygenase</fullName>
        <ecNumber evidence="4">1.13.11.5</ecNumber>
    </recommendedName>
</protein>
<dbReference type="HOGENOM" id="CLU_027174_0_0_1"/>
<dbReference type="PANTHER" id="PTHR11056:SF0">
    <property type="entry name" value="HOMOGENTISATE 1,2-DIOXYGENASE"/>
    <property type="match status" value="1"/>
</dbReference>
<evidence type="ECO:0000256" key="8">
    <source>
        <dbReference type="ARBA" id="ARBA00023004"/>
    </source>
</evidence>
<evidence type="ECO:0000313" key="13">
    <source>
        <dbReference type="EMBL" id="EXU99157.1"/>
    </source>
</evidence>
<comment type="pathway">
    <text evidence="2">Amino-acid degradation; L-phenylalanine degradation; acetoacetate and fumarate from L-phenylalanine: step 4/6.</text>
</comment>
<evidence type="ECO:0000313" key="14">
    <source>
        <dbReference type="Proteomes" id="UP000030151"/>
    </source>
</evidence>
<dbReference type="AlphaFoldDB" id="A0A0A1UT68"/>
<dbReference type="GO" id="GO:0006570">
    <property type="term" value="P:tyrosine metabolic process"/>
    <property type="evidence" value="ECO:0007669"/>
    <property type="project" value="InterPro"/>
</dbReference>
<name>A0A0A1UT68_9HYPO</name>
<comment type="cofactor">
    <cofactor evidence="1 10">
        <name>Fe cation</name>
        <dbReference type="ChEBI" id="CHEBI:24875"/>
    </cofactor>
</comment>
<gene>
    <name evidence="13" type="ORF">X797_007879</name>
</gene>
<evidence type="ECO:0000259" key="11">
    <source>
        <dbReference type="Pfam" id="PF04209"/>
    </source>
</evidence>
<evidence type="ECO:0000256" key="3">
    <source>
        <dbReference type="ARBA" id="ARBA00007757"/>
    </source>
</evidence>
<dbReference type="InterPro" id="IPR046451">
    <property type="entry name" value="HgmA_C"/>
</dbReference>
<feature type="domain" description="Homogentisate 1,2-dioxygenase C-terminal" evidence="11">
    <location>
        <begin position="194"/>
        <end position="230"/>
    </location>
</feature>
<evidence type="ECO:0000256" key="10">
    <source>
        <dbReference type="PIRSR" id="PIRSR605708-2"/>
    </source>
</evidence>
<keyword evidence="6 13" id="KW-0223">Dioxygenase</keyword>
<dbReference type="Gene3D" id="2.60.120.10">
    <property type="entry name" value="Jelly Rolls"/>
    <property type="match status" value="2"/>
</dbReference>
<feature type="binding site" evidence="10">
    <location>
        <position position="261"/>
    </location>
    <ligand>
        <name>Fe cation</name>
        <dbReference type="ChEBI" id="CHEBI:24875"/>
    </ligand>
</feature>
<evidence type="ECO:0000256" key="4">
    <source>
        <dbReference type="ARBA" id="ARBA00013127"/>
    </source>
</evidence>
<dbReference type="GO" id="GO:0046872">
    <property type="term" value="F:metal ion binding"/>
    <property type="evidence" value="ECO:0007669"/>
    <property type="project" value="UniProtKB-KW"/>
</dbReference>
<comment type="caution">
    <text evidence="13">The sequence shown here is derived from an EMBL/GenBank/DDBJ whole genome shotgun (WGS) entry which is preliminary data.</text>
</comment>
<evidence type="ECO:0000256" key="2">
    <source>
        <dbReference type="ARBA" id="ARBA00004704"/>
    </source>
</evidence>
<sequence length="310" mass="34161">MPVTNFSIPEKYRYLNGSQSYHQTEAVPGALPVAANSPQKPPYGLYTKKLSGTAFIPARSENLQSWLYRILPSATHLPFERWYPFDMDNVADWPRGLRRLGGVGDPAVKSGLGIYIFVAGSSMPTKEAFYSSDGDFLIVLQQGVLDIQTEFGRKLGPIGSNGLANTRDFEMPAHTPFDVVAWHGNYYPYKYDLSRFNTIGSTSFDHPDPSIYTVLCNPSADFVIFPPRWLFMGLIMGEYDAKSGGGFRAAGGSLHNVMSAHGPDSDTHAKASNMELKPTKVVDGSMAFMFESPLMMGVTDWGLEACNKVQ</sequence>
<feature type="active site" description="Proton acceptor" evidence="9">
    <location>
        <position position="206"/>
    </location>
</feature>
<comment type="similarity">
    <text evidence="3">Belongs to the homogentisate dioxygenase family.</text>
</comment>
<feature type="binding site" evidence="10">
    <location>
        <position position="239"/>
    </location>
    <ligand>
        <name>homogentisate</name>
        <dbReference type="ChEBI" id="CHEBI:16169"/>
    </ligand>
</feature>
<dbReference type="GO" id="GO:0006559">
    <property type="term" value="P:L-phenylalanine catabolic process"/>
    <property type="evidence" value="ECO:0007669"/>
    <property type="project" value="UniProtKB-UniPathway"/>
</dbReference>
<organism evidence="13 14">
    <name type="scientific">Metarhizium robertsii</name>
    <dbReference type="NCBI Taxonomy" id="568076"/>
    <lineage>
        <taxon>Eukaryota</taxon>
        <taxon>Fungi</taxon>
        <taxon>Dikarya</taxon>
        <taxon>Ascomycota</taxon>
        <taxon>Pezizomycotina</taxon>
        <taxon>Sordariomycetes</taxon>
        <taxon>Hypocreomycetidae</taxon>
        <taxon>Hypocreales</taxon>
        <taxon>Clavicipitaceae</taxon>
        <taxon>Metarhizium</taxon>
    </lineage>
</organism>
<dbReference type="EMBL" id="JELW01000021">
    <property type="protein sequence ID" value="EXU99157.1"/>
    <property type="molecule type" value="Genomic_DNA"/>
</dbReference>
<dbReference type="InterPro" id="IPR005708">
    <property type="entry name" value="Homogentis_dOase"/>
</dbReference>
<keyword evidence="5 10" id="KW-0479">Metal-binding</keyword>
<dbReference type="EC" id="1.13.11.5" evidence="4"/>
<reference evidence="13 14" key="1">
    <citation type="submission" date="2014-02" db="EMBL/GenBank/DDBJ databases">
        <title>The genome sequence of the entomopathogenic fungus Metarhizium robertsii ARSEF 2575.</title>
        <authorList>
            <person name="Giuliano Garisto Donzelli B."/>
            <person name="Roe B.A."/>
            <person name="Macmil S.L."/>
            <person name="Krasnoff S.B."/>
            <person name="Gibson D.M."/>
        </authorList>
    </citation>
    <scope>NUCLEOTIDE SEQUENCE [LARGE SCALE GENOMIC DNA]</scope>
    <source>
        <strain evidence="13 14">ARSEF 2575</strain>
    </source>
</reference>
<feature type="binding site" evidence="10">
    <location>
        <position position="261"/>
    </location>
    <ligand>
        <name>homogentisate</name>
        <dbReference type="ChEBI" id="CHEBI:16169"/>
    </ligand>
</feature>